<feature type="compositionally biased region" description="Basic and acidic residues" evidence="1">
    <location>
        <begin position="1"/>
        <end position="10"/>
    </location>
</feature>
<dbReference type="VEuPathDB" id="VectorBase:ASIC020072"/>
<dbReference type="Proteomes" id="UP000030765">
    <property type="component" value="Unassembled WGS sequence"/>
</dbReference>
<reference evidence="2 4" key="1">
    <citation type="journal article" date="2014" name="BMC Genomics">
        <title>Genome sequence of Anopheles sinensis provides insight into genetics basis of mosquito competence for malaria parasites.</title>
        <authorList>
            <person name="Zhou D."/>
            <person name="Zhang D."/>
            <person name="Ding G."/>
            <person name="Shi L."/>
            <person name="Hou Q."/>
            <person name="Ye Y."/>
            <person name="Xu Y."/>
            <person name="Zhou H."/>
            <person name="Xiong C."/>
            <person name="Li S."/>
            <person name="Yu J."/>
            <person name="Hong S."/>
            <person name="Yu X."/>
            <person name="Zou P."/>
            <person name="Chen C."/>
            <person name="Chang X."/>
            <person name="Wang W."/>
            <person name="Lv Y."/>
            <person name="Sun Y."/>
            <person name="Ma L."/>
            <person name="Shen B."/>
            <person name="Zhu C."/>
        </authorList>
    </citation>
    <scope>NUCLEOTIDE SEQUENCE [LARGE SCALE GENOMIC DNA]</scope>
</reference>
<evidence type="ECO:0000313" key="4">
    <source>
        <dbReference type="Proteomes" id="UP000030765"/>
    </source>
</evidence>
<organism evidence="2">
    <name type="scientific">Anopheles sinensis</name>
    <name type="common">Mosquito</name>
    <dbReference type="NCBI Taxonomy" id="74873"/>
    <lineage>
        <taxon>Eukaryota</taxon>
        <taxon>Metazoa</taxon>
        <taxon>Ecdysozoa</taxon>
        <taxon>Arthropoda</taxon>
        <taxon>Hexapoda</taxon>
        <taxon>Insecta</taxon>
        <taxon>Pterygota</taxon>
        <taxon>Neoptera</taxon>
        <taxon>Endopterygota</taxon>
        <taxon>Diptera</taxon>
        <taxon>Nematocera</taxon>
        <taxon>Culicoidea</taxon>
        <taxon>Culicidae</taxon>
        <taxon>Anophelinae</taxon>
        <taxon>Anopheles</taxon>
    </lineage>
</organism>
<dbReference type="EnsemblMetazoa" id="ASIC020072-RA">
    <property type="protein sequence ID" value="ASIC020072-PA"/>
    <property type="gene ID" value="ASIC020072"/>
</dbReference>
<feature type="region of interest" description="Disordered" evidence="1">
    <location>
        <begin position="1"/>
        <end position="43"/>
    </location>
</feature>
<evidence type="ECO:0000256" key="1">
    <source>
        <dbReference type="SAM" id="MobiDB-lite"/>
    </source>
</evidence>
<evidence type="ECO:0000313" key="3">
    <source>
        <dbReference type="EnsemblMetazoa" id="ASIC020072-PA"/>
    </source>
</evidence>
<reference evidence="3" key="2">
    <citation type="submission" date="2020-05" db="UniProtKB">
        <authorList>
            <consortium name="EnsemblMetazoa"/>
        </authorList>
    </citation>
    <scope>IDENTIFICATION</scope>
</reference>
<accession>A0A084WNW6</accession>
<sequence length="56" mass="5759">MGGRGFEEGKSSSNSGLFPSPLGGGKCKRKNHQNGSEGKQHQISVVVVGALAHLTP</sequence>
<name>A0A084WNW6_ANOSI</name>
<gene>
    <name evidence="2" type="ORF">ZHAS_00020072</name>
</gene>
<proteinExistence type="predicted"/>
<protein>
    <submittedName>
        <fullName evidence="2 3">Uncharacterized protein</fullName>
    </submittedName>
</protein>
<dbReference type="AlphaFoldDB" id="A0A084WNW6"/>
<dbReference type="EMBL" id="ATLV01024754">
    <property type="status" value="NOT_ANNOTATED_CDS"/>
    <property type="molecule type" value="Genomic_DNA"/>
</dbReference>
<dbReference type="EMBL" id="KE525359">
    <property type="protein sequence ID" value="KFB51910.1"/>
    <property type="molecule type" value="Genomic_DNA"/>
</dbReference>
<evidence type="ECO:0000313" key="2">
    <source>
        <dbReference type="EMBL" id="KFB51910.1"/>
    </source>
</evidence>
<keyword evidence="4" id="KW-1185">Reference proteome</keyword>
<feature type="compositionally biased region" description="Polar residues" evidence="1">
    <location>
        <begin position="33"/>
        <end position="43"/>
    </location>
</feature>